<dbReference type="PROSITE" id="PS50830">
    <property type="entry name" value="TNASE_3"/>
    <property type="match status" value="1"/>
</dbReference>
<feature type="domain" description="TNase-like" evidence="2">
    <location>
        <begin position="68"/>
        <end position="160"/>
    </location>
</feature>
<accession>A0A839YWD6</accession>
<comment type="caution">
    <text evidence="3">The sequence shown here is derived from an EMBL/GenBank/DDBJ whole genome shotgun (WGS) entry which is preliminary data.</text>
</comment>
<dbReference type="Gene3D" id="2.40.50.90">
    <property type="match status" value="1"/>
</dbReference>
<keyword evidence="4" id="KW-1185">Reference proteome</keyword>
<gene>
    <name evidence="3" type="ORF">FHS50_001544</name>
</gene>
<evidence type="ECO:0000313" key="4">
    <source>
        <dbReference type="Proteomes" id="UP000578569"/>
    </source>
</evidence>
<keyword evidence="3" id="KW-0378">Hydrolase</keyword>
<evidence type="ECO:0000259" key="2">
    <source>
        <dbReference type="PROSITE" id="PS50830"/>
    </source>
</evidence>
<keyword evidence="1" id="KW-1133">Transmembrane helix</keyword>
<protein>
    <submittedName>
        <fullName evidence="3">Endonuclease YncB(Thermonuclease family)</fullName>
    </submittedName>
</protein>
<dbReference type="GO" id="GO:0004519">
    <property type="term" value="F:endonuclease activity"/>
    <property type="evidence" value="ECO:0007669"/>
    <property type="project" value="UniProtKB-KW"/>
</dbReference>
<keyword evidence="1" id="KW-0472">Membrane</keyword>
<dbReference type="SUPFAM" id="SSF50199">
    <property type="entry name" value="Staphylococcal nuclease"/>
    <property type="match status" value="1"/>
</dbReference>
<dbReference type="AlphaFoldDB" id="A0A839YWD6"/>
<dbReference type="SMART" id="SM00318">
    <property type="entry name" value="SNc"/>
    <property type="match status" value="1"/>
</dbReference>
<dbReference type="RefSeq" id="WP_246332996.1">
    <property type="nucleotide sequence ID" value="NZ_JACICF010000001.1"/>
</dbReference>
<dbReference type="InterPro" id="IPR035437">
    <property type="entry name" value="SNase_OB-fold_sf"/>
</dbReference>
<dbReference type="EMBL" id="JACICF010000001">
    <property type="protein sequence ID" value="MBB3764521.1"/>
    <property type="molecule type" value="Genomic_DNA"/>
</dbReference>
<name>A0A839YWD6_9SPHN</name>
<dbReference type="Pfam" id="PF00565">
    <property type="entry name" value="SNase"/>
    <property type="match status" value="1"/>
</dbReference>
<keyword evidence="3" id="KW-0255">Endonuclease</keyword>
<dbReference type="InterPro" id="IPR016071">
    <property type="entry name" value="Staphylococal_nuclease_OB-fold"/>
</dbReference>
<proteinExistence type="predicted"/>
<evidence type="ECO:0000313" key="3">
    <source>
        <dbReference type="EMBL" id="MBB3764521.1"/>
    </source>
</evidence>
<keyword evidence="1" id="KW-0812">Transmembrane</keyword>
<evidence type="ECO:0000256" key="1">
    <source>
        <dbReference type="SAM" id="Phobius"/>
    </source>
</evidence>
<feature type="transmembrane region" description="Helical" evidence="1">
    <location>
        <begin position="12"/>
        <end position="33"/>
    </location>
</feature>
<reference evidence="3 4" key="1">
    <citation type="submission" date="2020-08" db="EMBL/GenBank/DDBJ databases">
        <title>Genomic Encyclopedia of Type Strains, Phase IV (KMG-IV): sequencing the most valuable type-strain genomes for metagenomic binning, comparative biology and taxonomic classification.</title>
        <authorList>
            <person name="Goeker M."/>
        </authorList>
    </citation>
    <scope>NUCLEOTIDE SEQUENCE [LARGE SCALE GENOMIC DNA]</scope>
    <source>
        <strain evidence="3 4">DSM 24194</strain>
    </source>
</reference>
<dbReference type="Proteomes" id="UP000578569">
    <property type="component" value="Unassembled WGS sequence"/>
</dbReference>
<sequence length="168" mass="17855">MRGKRSESISWTFVGIVALIAALGGTAVGIGMAREDGGGRAGQIIEEVASSFTGGFSICHEGGGYNCVVDGDTIYIEGQKIRILDIDAPETHDYRCPEEKALGDRATRRLHQLVNSGQVTAARAPGERDEDRYGRKLSVVMVDGVSVGNVLVGEGLARPYGGGRRSWC</sequence>
<keyword evidence="3" id="KW-0540">Nuclease</keyword>
<organism evidence="3 4">
    <name type="scientific">Sphingomicrobium lutaoense</name>
    <dbReference type="NCBI Taxonomy" id="515949"/>
    <lineage>
        <taxon>Bacteria</taxon>
        <taxon>Pseudomonadati</taxon>
        <taxon>Pseudomonadota</taxon>
        <taxon>Alphaproteobacteria</taxon>
        <taxon>Sphingomonadales</taxon>
        <taxon>Sphingomonadaceae</taxon>
        <taxon>Sphingomicrobium</taxon>
    </lineage>
</organism>